<organism evidence="2 3">
    <name type="scientific">Aquamicrobium segne</name>
    <dbReference type="NCBI Taxonomy" id="469547"/>
    <lineage>
        <taxon>Bacteria</taxon>
        <taxon>Pseudomonadati</taxon>
        <taxon>Pseudomonadota</taxon>
        <taxon>Alphaproteobacteria</taxon>
        <taxon>Hyphomicrobiales</taxon>
        <taxon>Phyllobacteriaceae</taxon>
        <taxon>Aquamicrobium</taxon>
    </lineage>
</organism>
<name>A0ABW0H1I7_9HYPH</name>
<evidence type="ECO:0000256" key="1">
    <source>
        <dbReference type="SAM" id="MobiDB-lite"/>
    </source>
</evidence>
<keyword evidence="3" id="KW-1185">Reference proteome</keyword>
<sequence length="61" mass="6715">MKDQEKAAMTNEDRRKARLAEALRTNLMKRKGQTYAKRGGKADQRPQGISAAGPAPDDDSL</sequence>
<evidence type="ECO:0000313" key="2">
    <source>
        <dbReference type="EMBL" id="MFC5387266.1"/>
    </source>
</evidence>
<dbReference type="EMBL" id="JBHSLL010000056">
    <property type="protein sequence ID" value="MFC5387266.1"/>
    <property type="molecule type" value="Genomic_DNA"/>
</dbReference>
<dbReference type="RefSeq" id="WP_378231075.1">
    <property type="nucleotide sequence ID" value="NZ_JBHSLL010000056.1"/>
</dbReference>
<feature type="region of interest" description="Disordered" evidence="1">
    <location>
        <begin position="24"/>
        <end position="61"/>
    </location>
</feature>
<gene>
    <name evidence="2" type="ORF">ACFPLB_15000</name>
</gene>
<accession>A0ABW0H1I7</accession>
<comment type="caution">
    <text evidence="2">The sequence shown here is derived from an EMBL/GenBank/DDBJ whole genome shotgun (WGS) entry which is preliminary data.</text>
</comment>
<dbReference type="Proteomes" id="UP001596016">
    <property type="component" value="Unassembled WGS sequence"/>
</dbReference>
<reference evidence="3" key="1">
    <citation type="journal article" date="2019" name="Int. J. Syst. Evol. Microbiol.">
        <title>The Global Catalogue of Microorganisms (GCM) 10K type strain sequencing project: providing services to taxonomists for standard genome sequencing and annotation.</title>
        <authorList>
            <consortium name="The Broad Institute Genomics Platform"/>
            <consortium name="The Broad Institute Genome Sequencing Center for Infectious Disease"/>
            <person name="Wu L."/>
            <person name="Ma J."/>
        </authorList>
    </citation>
    <scope>NUCLEOTIDE SEQUENCE [LARGE SCALE GENOMIC DNA]</scope>
    <source>
        <strain evidence="3">CGMCC 4.1415</strain>
    </source>
</reference>
<protein>
    <submittedName>
        <fullName evidence="2">Uncharacterized protein</fullName>
    </submittedName>
</protein>
<evidence type="ECO:0000313" key="3">
    <source>
        <dbReference type="Proteomes" id="UP001596016"/>
    </source>
</evidence>
<proteinExistence type="predicted"/>